<dbReference type="EC" id="2.7.1.180" evidence="3 12"/>
<dbReference type="GO" id="GO:0016740">
    <property type="term" value="F:transferase activity"/>
    <property type="evidence" value="ECO:0007669"/>
    <property type="project" value="UniProtKB-KW"/>
</dbReference>
<keyword evidence="6 12" id="KW-0808">Transferase</keyword>
<dbReference type="PANTHER" id="PTHR30040">
    <property type="entry name" value="THIAMINE BIOSYNTHESIS LIPOPROTEIN APBE"/>
    <property type="match status" value="1"/>
</dbReference>
<dbReference type="NCBIfam" id="NF007774">
    <property type="entry name" value="PRK10461.1"/>
    <property type="match status" value="1"/>
</dbReference>
<evidence type="ECO:0000256" key="1">
    <source>
        <dbReference type="ARBA" id="ARBA00001946"/>
    </source>
</evidence>
<evidence type="ECO:0000256" key="11">
    <source>
        <dbReference type="ARBA" id="ARBA00048540"/>
    </source>
</evidence>
<keyword evidence="8 12" id="KW-0274">FAD</keyword>
<evidence type="ECO:0000256" key="9">
    <source>
        <dbReference type="ARBA" id="ARBA00022842"/>
    </source>
</evidence>
<evidence type="ECO:0000256" key="10">
    <source>
        <dbReference type="ARBA" id="ARBA00031306"/>
    </source>
</evidence>
<dbReference type="Pfam" id="PF02424">
    <property type="entry name" value="ApbE"/>
    <property type="match status" value="1"/>
</dbReference>
<dbReference type="PIRSF" id="PIRSF006268">
    <property type="entry name" value="ApbE"/>
    <property type="match status" value="1"/>
</dbReference>
<comment type="catalytic activity">
    <reaction evidence="11 12">
        <text>L-threonyl-[protein] + FAD = FMN-L-threonyl-[protein] + AMP + H(+)</text>
        <dbReference type="Rhea" id="RHEA:36847"/>
        <dbReference type="Rhea" id="RHEA-COMP:11060"/>
        <dbReference type="Rhea" id="RHEA-COMP:11061"/>
        <dbReference type="ChEBI" id="CHEBI:15378"/>
        <dbReference type="ChEBI" id="CHEBI:30013"/>
        <dbReference type="ChEBI" id="CHEBI:57692"/>
        <dbReference type="ChEBI" id="CHEBI:74257"/>
        <dbReference type="ChEBI" id="CHEBI:456215"/>
        <dbReference type="EC" id="2.7.1.180"/>
    </reaction>
</comment>
<dbReference type="SUPFAM" id="SSF143631">
    <property type="entry name" value="ApbE-like"/>
    <property type="match status" value="1"/>
</dbReference>
<dbReference type="PANTHER" id="PTHR30040:SF2">
    <property type="entry name" value="FAD:PROTEIN FMN TRANSFERASE"/>
    <property type="match status" value="1"/>
</dbReference>
<dbReference type="InterPro" id="IPR003374">
    <property type="entry name" value="ApbE-like_sf"/>
</dbReference>
<evidence type="ECO:0000256" key="7">
    <source>
        <dbReference type="ARBA" id="ARBA00022723"/>
    </source>
</evidence>
<gene>
    <name evidence="13" type="primary">apbE</name>
    <name evidence="13" type="ORF">F3J40_15275</name>
</gene>
<keyword evidence="5 12" id="KW-0285">Flavoprotein</keyword>
<protein>
    <recommendedName>
        <fullName evidence="4 12">FAD:protein FMN transferase</fullName>
        <ecNumber evidence="3 12">2.7.1.180</ecNumber>
    </recommendedName>
    <alternativeName>
        <fullName evidence="10 12">Flavin transferase</fullName>
    </alternativeName>
</protein>
<evidence type="ECO:0000256" key="3">
    <source>
        <dbReference type="ARBA" id="ARBA00011955"/>
    </source>
</evidence>
<evidence type="ECO:0000256" key="4">
    <source>
        <dbReference type="ARBA" id="ARBA00016337"/>
    </source>
</evidence>
<organism evidence="13 14">
    <name type="scientific">Candidatus Pantoea multigeneris</name>
    <dbReference type="NCBI Taxonomy" id="2608357"/>
    <lineage>
        <taxon>Bacteria</taxon>
        <taxon>Pseudomonadati</taxon>
        <taxon>Pseudomonadota</taxon>
        <taxon>Gammaproteobacteria</taxon>
        <taxon>Enterobacterales</taxon>
        <taxon>Erwiniaceae</taxon>
        <taxon>Pantoea</taxon>
    </lineage>
</organism>
<sequence>MLSIYYSVNWATRQSVAVIKRAKQVKLSITGDELTLYRNVLLMTLAMVLVGCDGATPSAENGMVLEGKTMGTVWRVSLSGVESARRAGLQQAIQQQLDADDHQISTWKSDSVLSRFNQYQGSEPQPVSADMADIVTEALRIGQKTDGEMDITVGPLVNLWGFGPTKVPTHTPSDAEIAAAKAKIGLQHLRVIQGGSGQWLQKDLPGLYVDLSTMGEGYATDHLARLMEREGITNYLVSVGGAVLSRGKNPSGNAWRVAIQKPTDRENAVQALVDLQGHGISTSGSYRNYYELDGKRLSHIIDPATGRPIEHRLVSATVIATTALEADGWDTGLMVLGEKRAQALALREHLAVYLITKEADGFHSWMSPQFRNFIIENPQK</sequence>
<comment type="similarity">
    <text evidence="2 12">Belongs to the ApbE family.</text>
</comment>
<evidence type="ECO:0000256" key="6">
    <source>
        <dbReference type="ARBA" id="ARBA00022679"/>
    </source>
</evidence>
<accession>A0ABX0RC81</accession>
<dbReference type="Proteomes" id="UP001515683">
    <property type="component" value="Unassembled WGS sequence"/>
</dbReference>
<keyword evidence="9 12" id="KW-0460">Magnesium</keyword>
<reference evidence="13 14" key="1">
    <citation type="journal article" date="2019" name="bioRxiv">
        <title>Bacteria contribute to plant secondary compound degradation in a generalist herbivore system.</title>
        <authorList>
            <person name="Francoeur C.B."/>
            <person name="Khadempour L."/>
            <person name="Moreira-Soto R.D."/>
            <person name="Gotting K."/>
            <person name="Book A.J."/>
            <person name="Pinto-Tomas A.A."/>
            <person name="Keefover-Ring K."/>
            <person name="Currie C.R."/>
        </authorList>
    </citation>
    <scope>NUCLEOTIDE SEQUENCE [LARGE SCALE GENOMIC DNA]</scope>
    <source>
        <strain evidence="13">Acro-835</strain>
    </source>
</reference>
<evidence type="ECO:0000256" key="8">
    <source>
        <dbReference type="ARBA" id="ARBA00022827"/>
    </source>
</evidence>
<evidence type="ECO:0000313" key="14">
    <source>
        <dbReference type="Proteomes" id="UP001515683"/>
    </source>
</evidence>
<evidence type="ECO:0000256" key="5">
    <source>
        <dbReference type="ARBA" id="ARBA00022630"/>
    </source>
</evidence>
<dbReference type="InterPro" id="IPR024932">
    <property type="entry name" value="ApbE"/>
</dbReference>
<comment type="cofactor">
    <cofactor evidence="1">
        <name>Mg(2+)</name>
        <dbReference type="ChEBI" id="CHEBI:18420"/>
    </cofactor>
</comment>
<keyword evidence="7 12" id="KW-0479">Metal-binding</keyword>
<name>A0ABX0RC81_9GAMM</name>
<keyword evidence="14" id="KW-1185">Reference proteome</keyword>
<evidence type="ECO:0000256" key="2">
    <source>
        <dbReference type="ARBA" id="ARBA00008282"/>
    </source>
</evidence>
<dbReference type="Gene3D" id="3.10.520.10">
    <property type="entry name" value="ApbE-like domains"/>
    <property type="match status" value="1"/>
</dbReference>
<proteinExistence type="inferred from homology"/>
<dbReference type="EMBL" id="VWXF01000006">
    <property type="protein sequence ID" value="NIF22957.1"/>
    <property type="molecule type" value="Genomic_DNA"/>
</dbReference>
<evidence type="ECO:0000256" key="12">
    <source>
        <dbReference type="PIRNR" id="PIRNR006268"/>
    </source>
</evidence>
<comment type="caution">
    <text evidence="13">The sequence shown here is derived from an EMBL/GenBank/DDBJ whole genome shotgun (WGS) entry which is preliminary data.</text>
</comment>
<evidence type="ECO:0000313" key="13">
    <source>
        <dbReference type="EMBL" id="NIF22957.1"/>
    </source>
</evidence>